<dbReference type="PANTHER" id="PTHR43116:SF3">
    <property type="entry name" value="CLASS I PEPTIDE CHAIN RELEASE FACTOR"/>
    <property type="match status" value="1"/>
</dbReference>
<dbReference type="NCBIfam" id="TIGR00020">
    <property type="entry name" value="prfB"/>
    <property type="match status" value="1"/>
</dbReference>
<comment type="function">
    <text evidence="4">Peptide chain release factor 2 directs the termination of translation in response to the peptide chain termination codons UGA and UAA.</text>
</comment>
<proteinExistence type="inferred from homology"/>
<sequence length="331" mass="36878">MATEGFWGDQAMAERVSREYGTLKQKIETWTTLRDDVGVIEAMMQETDDASSLEELGNQLKELEAKYNVLEVNTLFTGAYDGLNAIVSIHAGAGGVDAQDWAEMLLRMYLRFAENQHWKTSVLMESRGTEAGIKSVTVQISGERAFGHLKTEAGVHRLVRLSPFNADALRQTSFALVDVIPEIERDEDVDIKPGDVRIDTFMAGGHGGQSVNTTYSAVRIVHIPTGMTVQCQNERSQAQNKESAMKVLRGKLLQRTIEQQRQEIAGIRGEVVSAEWGSQIRSYVLHPYQLVKDHRTNYETSDTAKVLDGQVMPFIEERLRQVASEKSSGTA</sequence>
<evidence type="ECO:0000256" key="3">
    <source>
        <dbReference type="ARBA" id="ARBA00022917"/>
    </source>
</evidence>
<dbReference type="Proteomes" id="UP000176932">
    <property type="component" value="Unassembled WGS sequence"/>
</dbReference>
<comment type="PTM">
    <text evidence="4">Methylated by PrmC. Methylation increases the termination efficiency of RF2.</text>
</comment>
<gene>
    <name evidence="4" type="primary">prfB</name>
    <name evidence="7" type="ORF">A3B32_01170</name>
</gene>
<evidence type="ECO:0000259" key="6">
    <source>
        <dbReference type="SMART" id="SM00937"/>
    </source>
</evidence>
<comment type="caution">
    <text evidence="7">The sequence shown here is derived from an EMBL/GenBank/DDBJ whole genome shotgun (WGS) entry which is preliminary data.</text>
</comment>
<keyword evidence="4" id="KW-0963">Cytoplasm</keyword>
<evidence type="ECO:0000313" key="7">
    <source>
        <dbReference type="EMBL" id="OGL82789.1"/>
    </source>
</evidence>
<dbReference type="GO" id="GO:0016149">
    <property type="term" value="F:translation release factor activity, codon specific"/>
    <property type="evidence" value="ECO:0007669"/>
    <property type="project" value="UniProtKB-UniRule"/>
</dbReference>
<dbReference type="FunFam" id="3.30.160.20:FF:000004">
    <property type="entry name" value="Peptide chain release factor 1"/>
    <property type="match status" value="1"/>
</dbReference>
<dbReference type="Gene3D" id="3.30.70.1660">
    <property type="match status" value="1"/>
</dbReference>
<dbReference type="PANTHER" id="PTHR43116">
    <property type="entry name" value="PEPTIDE CHAIN RELEASE FACTOR 2"/>
    <property type="match status" value="1"/>
</dbReference>
<keyword evidence="2 4" id="KW-0488">Methylation</keyword>
<name>A0A1F7UWZ1_9BACT</name>
<evidence type="ECO:0000313" key="8">
    <source>
        <dbReference type="Proteomes" id="UP000176932"/>
    </source>
</evidence>
<dbReference type="Gene3D" id="3.30.160.20">
    <property type="match status" value="1"/>
</dbReference>
<dbReference type="GO" id="GO:0005737">
    <property type="term" value="C:cytoplasm"/>
    <property type="evidence" value="ECO:0007669"/>
    <property type="project" value="UniProtKB-SubCell"/>
</dbReference>
<feature type="domain" description="Peptide chain release factor" evidence="6">
    <location>
        <begin position="42"/>
        <end position="152"/>
    </location>
</feature>
<accession>A0A1F7UWZ1</accession>
<comment type="subcellular location">
    <subcellularLocation>
        <location evidence="4">Cytoplasm</location>
    </subcellularLocation>
</comment>
<dbReference type="InterPro" id="IPR004374">
    <property type="entry name" value="PrfB"/>
</dbReference>
<dbReference type="SUPFAM" id="SSF75620">
    <property type="entry name" value="Release factor"/>
    <property type="match status" value="1"/>
</dbReference>
<dbReference type="AlphaFoldDB" id="A0A1F7UWZ1"/>
<evidence type="ECO:0000256" key="2">
    <source>
        <dbReference type="ARBA" id="ARBA00022481"/>
    </source>
</evidence>
<comment type="similarity">
    <text evidence="1 4">Belongs to the prokaryotic/mitochondrial release factor family.</text>
</comment>
<protein>
    <recommendedName>
        <fullName evidence="4 5">Peptide chain release factor 2</fullName>
        <shortName evidence="4">RF-2</shortName>
    </recommendedName>
</protein>
<evidence type="ECO:0000256" key="5">
    <source>
        <dbReference type="NCBIfam" id="TIGR00020"/>
    </source>
</evidence>
<dbReference type="Pfam" id="PF00472">
    <property type="entry name" value="RF-1"/>
    <property type="match status" value="1"/>
</dbReference>
<dbReference type="Pfam" id="PF03462">
    <property type="entry name" value="PCRF"/>
    <property type="match status" value="1"/>
</dbReference>
<dbReference type="HAMAP" id="MF_00094">
    <property type="entry name" value="Rel_fac_2"/>
    <property type="match status" value="1"/>
</dbReference>
<dbReference type="InterPro" id="IPR000352">
    <property type="entry name" value="Pep_chain_release_fac_I"/>
</dbReference>
<dbReference type="InterPro" id="IPR045853">
    <property type="entry name" value="Pep_chain_release_fac_I_sf"/>
</dbReference>
<dbReference type="SMART" id="SM00937">
    <property type="entry name" value="PCRF"/>
    <property type="match status" value="1"/>
</dbReference>
<dbReference type="InterPro" id="IPR005139">
    <property type="entry name" value="PCRF"/>
</dbReference>
<feature type="modified residue" description="N5-methylglutamine" evidence="4">
    <location>
        <position position="209"/>
    </location>
</feature>
<reference evidence="7 8" key="1">
    <citation type="journal article" date="2016" name="Nat. Commun.">
        <title>Thousands of microbial genomes shed light on interconnected biogeochemical processes in an aquifer system.</title>
        <authorList>
            <person name="Anantharaman K."/>
            <person name="Brown C.T."/>
            <person name="Hug L.A."/>
            <person name="Sharon I."/>
            <person name="Castelle C.J."/>
            <person name="Probst A.J."/>
            <person name="Thomas B.C."/>
            <person name="Singh A."/>
            <person name="Wilkins M.J."/>
            <person name="Karaoz U."/>
            <person name="Brodie E.L."/>
            <person name="Williams K.H."/>
            <person name="Hubbard S.S."/>
            <person name="Banfield J.F."/>
        </authorList>
    </citation>
    <scope>NUCLEOTIDE SEQUENCE [LARGE SCALE GENOMIC DNA]</scope>
</reference>
<evidence type="ECO:0000256" key="4">
    <source>
        <dbReference type="HAMAP-Rule" id="MF_00094"/>
    </source>
</evidence>
<keyword evidence="3 4" id="KW-0648">Protein biosynthesis</keyword>
<dbReference type="EMBL" id="MGEL01000058">
    <property type="protein sequence ID" value="OGL82789.1"/>
    <property type="molecule type" value="Genomic_DNA"/>
</dbReference>
<evidence type="ECO:0000256" key="1">
    <source>
        <dbReference type="ARBA" id="ARBA00010835"/>
    </source>
</evidence>
<dbReference type="Gene3D" id="1.20.58.410">
    <property type="entry name" value="Release factor"/>
    <property type="match status" value="1"/>
</dbReference>
<organism evidence="7 8">
    <name type="scientific">Candidatus Uhrbacteria bacterium RIFCSPLOWO2_01_FULL_53_9</name>
    <dbReference type="NCBI Taxonomy" id="1802403"/>
    <lineage>
        <taxon>Bacteria</taxon>
        <taxon>Candidatus Uhriibacteriota</taxon>
    </lineage>
</organism>